<evidence type="ECO:0000259" key="5">
    <source>
        <dbReference type="Pfam" id="PF16755"/>
    </source>
</evidence>
<protein>
    <recommendedName>
        <fullName evidence="5">Nucleoporin Nup159/Nup146 N-terminal domain-containing protein</fullName>
    </recommendedName>
</protein>
<evidence type="ECO:0000256" key="4">
    <source>
        <dbReference type="SAM" id="MobiDB-lite"/>
    </source>
</evidence>
<feature type="compositionally biased region" description="Basic and acidic residues" evidence="4">
    <location>
        <begin position="888"/>
        <end position="900"/>
    </location>
</feature>
<keyword evidence="2" id="KW-0813">Transport</keyword>
<feature type="compositionally biased region" description="Low complexity" evidence="4">
    <location>
        <begin position="905"/>
        <end position="924"/>
    </location>
</feature>
<feature type="region of interest" description="Disordered" evidence="4">
    <location>
        <begin position="525"/>
        <end position="632"/>
    </location>
</feature>
<feature type="compositionally biased region" description="Low complexity" evidence="4">
    <location>
        <begin position="1152"/>
        <end position="1162"/>
    </location>
</feature>
<accession>A0A9P4VPR3</accession>
<keyword evidence="3" id="KW-0539">Nucleus</keyword>
<dbReference type="OrthoDB" id="248320at2759"/>
<feature type="compositionally biased region" description="Polar residues" evidence="4">
    <location>
        <begin position="1050"/>
        <end position="1074"/>
    </location>
</feature>
<feature type="compositionally biased region" description="Low complexity" evidence="4">
    <location>
        <begin position="994"/>
        <end position="1003"/>
    </location>
</feature>
<feature type="compositionally biased region" description="Polar residues" evidence="4">
    <location>
        <begin position="859"/>
        <end position="872"/>
    </location>
</feature>
<sequence>MRGNGSISDEIFTKSFDLFRASPPRQRASRSLSSFSHVDSQRKSIEVTTPPREIKSEYLKAKMAFSFANTTGAVGGVNMQAQAGPELQEIQTEQLGFHALAGESKIRLLPTPWPSNALPPPTSSLLSIASRRGLIAAAGPEGLIIASTEAVRQAFKADVTVENNIKPFTPQLVLPNVRISHVVFSSDESSLVIAAEEGGGLAVYDINALMQGGKESAFQMSTNGNVRSLVRNPIPGKSHIFAVLSGTGNLMLADLQSRSLVSGNNGPVLAQGVSCVTWAPKGTHLIAGLGNATALQLDQIGEVKGMIPRPPQIQGDQHVSTVCWLKSSIKAANEFLLIYTPSTSPPGEIPQSTFLYAHREGNFCGFRALPDPCGIFGMPRSPPGHFINRLGEFPPNIDDLLVVSSTSDGNIGMITKSSSALSADVPGSEITQVYTTTAMAIDSRRAALPITDEGMDSSAIGMDLDLSAKERVLRPIPSDEMDESPTPVPALMVLNHEGILSSWWIIHNASIRQGKRYPGLVVQGSGESTISSQSNSADASIPVPATPANSFAGPVSQHATPSFGAPSLAGSQSGNIPKPTTPAFGSPTRPGSFSAFGSASALGGGNRFSWGGSPANNTAPQTGGATFGKPSFGSASPLGGGLKFGQSTPLAASSGNTTFGGTSMIGSKPSIWGAPTAQQMPPTASKATSVFGGGTTTSSFASVGANSSSGLGSPFASFSNGSGTSGFASLGSQTKPGQPAFATTPSGSSFGTLSKETSFGSTTGGSTLASSNSLFNSTPTPSFGNAPAQQSTSVFGKPIQNLPQAQESDMNDIEEKPEREASATPKEKPATLFGAPPSGFKLGSTFKGDGTAKDDLPKPSTTGKSMFGNSFGNALGEVASTTPTASPIKKEQEITDEPRFQDISTTPKTPVGGPGVAPVNGGFVDVRKPEPFLPTVHREETPNPMPAHIDRAETPPLEPEPAPLPPSPKVSKPSATDDEAPPLAGSPPISVQAPSSPLSSSRSDAAQGPPDDAPLPPDFISTPGKVQTEDSPLSPDFASTITPAKPRATDASQKPSFGLQHQQHPSWSFDTVSSVPHRPMRTPKARSTSRSPIRLAQPPQQAISHTPAGFPKGGQFPPPQPAIPESPRSPSPVRSTSTPIPGRPISVPPAKPVSRPTSKSVVPPTPPPIEEEPSFEADDTAKRNREELQEPVIGTKKLDSFLSYQDYVNPIPKSTKVTLQIERVYRDIQSMIDTLGLNARTLDAFVLGHTEETRNIERTKDDLEYEDGWALEEVEALGNILKEELGTELEVGRVKNVKEKLDALRKLFKAVRNLRQRFSADRNVISAHTDEHRLALIKAAPLSADQSAQQADLRQKYADHMKLLAQVEEDISVLKVKFAAGQCGTNNGGRGQQQPTVEAVTNTILKMTRMVEEKSGDIDVLETQMRKLRMASTTPGPNSLSGSLMRSSLLGSRASREASPFATPPLSRRGFGHSQGYGLVYTPDASPAQSRLLGSSMVASSLLCKAVFRPSEEEVKKFREAKARRKRFGESLKAVVLERGARDVEMK</sequence>
<keyword evidence="7" id="KW-1185">Reference proteome</keyword>
<evidence type="ECO:0000256" key="3">
    <source>
        <dbReference type="ARBA" id="ARBA00023242"/>
    </source>
</evidence>
<dbReference type="PANTHER" id="PTHR48125:SF12">
    <property type="entry name" value="AT HOOK TRANSCRIPTION FACTOR FAMILY-RELATED"/>
    <property type="match status" value="1"/>
</dbReference>
<proteinExistence type="predicted"/>
<feature type="compositionally biased region" description="Low complexity" evidence="4">
    <location>
        <begin position="1131"/>
        <end position="1140"/>
    </location>
</feature>
<feature type="compositionally biased region" description="Polar residues" evidence="4">
    <location>
        <begin position="728"/>
        <end position="752"/>
    </location>
</feature>
<reference evidence="6" key="1">
    <citation type="journal article" date="2020" name="Stud. Mycol.">
        <title>101 Dothideomycetes genomes: a test case for predicting lifestyles and emergence of pathogens.</title>
        <authorList>
            <person name="Haridas S."/>
            <person name="Albert R."/>
            <person name="Binder M."/>
            <person name="Bloem J."/>
            <person name="Labutti K."/>
            <person name="Salamov A."/>
            <person name="Andreopoulos B."/>
            <person name="Baker S."/>
            <person name="Barry K."/>
            <person name="Bills G."/>
            <person name="Bluhm B."/>
            <person name="Cannon C."/>
            <person name="Castanera R."/>
            <person name="Culley D."/>
            <person name="Daum C."/>
            <person name="Ezra D."/>
            <person name="Gonzalez J."/>
            <person name="Henrissat B."/>
            <person name="Kuo A."/>
            <person name="Liang C."/>
            <person name="Lipzen A."/>
            <person name="Lutzoni F."/>
            <person name="Magnuson J."/>
            <person name="Mondo S."/>
            <person name="Nolan M."/>
            <person name="Ohm R."/>
            <person name="Pangilinan J."/>
            <person name="Park H.-J."/>
            <person name="Ramirez L."/>
            <person name="Alfaro M."/>
            <person name="Sun H."/>
            <person name="Tritt A."/>
            <person name="Yoshinaga Y."/>
            <person name="Zwiers L.-H."/>
            <person name="Turgeon B."/>
            <person name="Goodwin S."/>
            <person name="Spatafora J."/>
            <person name="Crous P."/>
            <person name="Grigoriev I."/>
        </authorList>
    </citation>
    <scope>NUCLEOTIDE SEQUENCE</scope>
    <source>
        <strain evidence="6">CBS 101060</strain>
    </source>
</reference>
<gene>
    <name evidence="6" type="ORF">M501DRAFT_1019380</name>
</gene>
<evidence type="ECO:0000313" key="6">
    <source>
        <dbReference type="EMBL" id="KAF2835769.1"/>
    </source>
</evidence>
<feature type="compositionally biased region" description="Pro residues" evidence="4">
    <location>
        <begin position="1116"/>
        <end position="1130"/>
    </location>
</feature>
<dbReference type="Pfam" id="PF16755">
    <property type="entry name" value="Beta-prop_NUP159_NUP214"/>
    <property type="match status" value="1"/>
</dbReference>
<feature type="compositionally biased region" description="Polar residues" evidence="4">
    <location>
        <begin position="774"/>
        <end position="791"/>
    </location>
</feature>
<feature type="compositionally biased region" description="Basic and acidic residues" evidence="4">
    <location>
        <begin position="813"/>
        <end position="829"/>
    </location>
</feature>
<dbReference type="Gene3D" id="2.130.10.10">
    <property type="entry name" value="YVTN repeat-like/Quinoprotein amine dehydrogenase"/>
    <property type="match status" value="1"/>
</dbReference>
<feature type="compositionally biased region" description="Pro residues" evidence="4">
    <location>
        <begin position="956"/>
        <end position="968"/>
    </location>
</feature>
<evidence type="ECO:0000313" key="7">
    <source>
        <dbReference type="Proteomes" id="UP000799429"/>
    </source>
</evidence>
<comment type="caution">
    <text evidence="6">The sequence shown here is derived from an EMBL/GenBank/DDBJ whole genome shotgun (WGS) entry which is preliminary data.</text>
</comment>
<dbReference type="Proteomes" id="UP000799429">
    <property type="component" value="Unassembled WGS sequence"/>
</dbReference>
<feature type="compositionally biased region" description="Polar residues" evidence="4">
    <location>
        <begin position="525"/>
        <end position="538"/>
    </location>
</feature>
<dbReference type="EMBL" id="MU006106">
    <property type="protein sequence ID" value="KAF2835769.1"/>
    <property type="molecule type" value="Genomic_DNA"/>
</dbReference>
<dbReference type="InterPro" id="IPR039462">
    <property type="entry name" value="Nup159/Nup146_N"/>
</dbReference>
<dbReference type="SUPFAM" id="SSF117289">
    <property type="entry name" value="Nucleoporin domain"/>
    <property type="match status" value="1"/>
</dbReference>
<feature type="compositionally biased region" description="Basic and acidic residues" evidence="4">
    <location>
        <begin position="1179"/>
        <end position="1188"/>
    </location>
</feature>
<organism evidence="6 7">
    <name type="scientific">Patellaria atrata CBS 101060</name>
    <dbReference type="NCBI Taxonomy" id="1346257"/>
    <lineage>
        <taxon>Eukaryota</taxon>
        <taxon>Fungi</taxon>
        <taxon>Dikarya</taxon>
        <taxon>Ascomycota</taxon>
        <taxon>Pezizomycotina</taxon>
        <taxon>Dothideomycetes</taxon>
        <taxon>Dothideomycetes incertae sedis</taxon>
        <taxon>Patellariales</taxon>
        <taxon>Patellariaceae</taxon>
        <taxon>Patellaria</taxon>
    </lineage>
</organism>
<feature type="compositionally biased region" description="Low complexity" evidence="4">
    <location>
        <begin position="591"/>
        <end position="601"/>
    </location>
</feature>
<dbReference type="GO" id="GO:0005634">
    <property type="term" value="C:nucleus"/>
    <property type="evidence" value="ECO:0007669"/>
    <property type="project" value="UniProtKB-SubCell"/>
</dbReference>
<dbReference type="InterPro" id="IPR015943">
    <property type="entry name" value="WD40/YVTN_repeat-like_dom_sf"/>
</dbReference>
<feature type="region of interest" description="Disordered" evidence="4">
    <location>
        <begin position="804"/>
        <end position="1188"/>
    </location>
</feature>
<comment type="subcellular location">
    <subcellularLocation>
        <location evidence="1">Nucleus</location>
    </subcellularLocation>
</comment>
<feature type="region of interest" description="Disordered" evidence="4">
    <location>
        <begin position="728"/>
        <end position="791"/>
    </location>
</feature>
<dbReference type="PANTHER" id="PTHR48125">
    <property type="entry name" value="LP07818P1"/>
    <property type="match status" value="1"/>
</dbReference>
<feature type="domain" description="Nucleoporin Nup159/Nup146 N-terminal" evidence="5">
    <location>
        <begin position="119"/>
        <end position="500"/>
    </location>
</feature>
<feature type="compositionally biased region" description="Acidic residues" evidence="4">
    <location>
        <begin position="1169"/>
        <end position="1178"/>
    </location>
</feature>
<feature type="compositionally biased region" description="Polar residues" evidence="4">
    <location>
        <begin position="614"/>
        <end position="624"/>
    </location>
</feature>
<evidence type="ECO:0000256" key="2">
    <source>
        <dbReference type="ARBA" id="ARBA00022448"/>
    </source>
</evidence>
<name>A0A9P4VPR3_9PEZI</name>
<feature type="compositionally biased region" description="Basic and acidic residues" evidence="4">
    <location>
        <begin position="925"/>
        <end position="941"/>
    </location>
</feature>
<evidence type="ECO:0000256" key="1">
    <source>
        <dbReference type="ARBA" id="ARBA00004123"/>
    </source>
</evidence>
<feature type="compositionally biased region" description="Low complexity" evidence="4">
    <location>
        <begin position="754"/>
        <end position="773"/>
    </location>
</feature>